<sequence>MKESRILQISPAEVAEAAHFDLAKRLLEDERPVTSAEISQYADGIIAVLKKLKNASEKKSFLEKIFSWFKESKQLLHPTVVVEKLMDQEPVEIEYKQALDRIRAALWEELKVKLTHEAELGEINYSDVNLVVSFAKDTFLLKKITDLNRGKKMFRHTPENFFSSPHEMKIHGEALKKLASIPKHPNIIGVERYSAEERKSTVKELDLHNISDVLIAQEMNLGKVLSIVKDCLEGAEYLEKNGLILEDIAVPNLGFVSDGGESKGLLFDLDGLYVLGAQQEIRIGRARYLPQRVSSTVSSAEMVFQFGLCLKEILNKFIVQKRDKSAVRTAEEEIYALVDTMTVFDEEAENPLEKSISLTQAKDALEKIIAKLS</sequence>
<evidence type="ECO:0000313" key="1">
    <source>
        <dbReference type="EMBL" id="OGH69660.1"/>
    </source>
</evidence>
<name>A0A1F6MDM9_9BACT</name>
<dbReference type="Gene3D" id="1.10.510.10">
    <property type="entry name" value="Transferase(Phosphotransferase) domain 1"/>
    <property type="match status" value="1"/>
</dbReference>
<dbReference type="AlphaFoldDB" id="A0A1F6MDM9"/>
<gene>
    <name evidence="1" type="ORF">A2754_00390</name>
</gene>
<evidence type="ECO:0008006" key="3">
    <source>
        <dbReference type="Google" id="ProtNLM"/>
    </source>
</evidence>
<dbReference type="SUPFAM" id="SSF56112">
    <property type="entry name" value="Protein kinase-like (PK-like)"/>
    <property type="match status" value="1"/>
</dbReference>
<evidence type="ECO:0000313" key="2">
    <source>
        <dbReference type="Proteomes" id="UP000177953"/>
    </source>
</evidence>
<accession>A0A1F6MDM9</accession>
<proteinExistence type="predicted"/>
<dbReference type="Proteomes" id="UP000177953">
    <property type="component" value="Unassembled WGS sequence"/>
</dbReference>
<dbReference type="InterPro" id="IPR011009">
    <property type="entry name" value="Kinase-like_dom_sf"/>
</dbReference>
<reference evidence="1 2" key="1">
    <citation type="journal article" date="2016" name="Nat. Commun.">
        <title>Thousands of microbial genomes shed light on interconnected biogeochemical processes in an aquifer system.</title>
        <authorList>
            <person name="Anantharaman K."/>
            <person name="Brown C.T."/>
            <person name="Hug L.A."/>
            <person name="Sharon I."/>
            <person name="Castelle C.J."/>
            <person name="Probst A.J."/>
            <person name="Thomas B.C."/>
            <person name="Singh A."/>
            <person name="Wilkins M.J."/>
            <person name="Karaoz U."/>
            <person name="Brodie E.L."/>
            <person name="Williams K.H."/>
            <person name="Hubbard S.S."/>
            <person name="Banfield J.F."/>
        </authorList>
    </citation>
    <scope>NUCLEOTIDE SEQUENCE [LARGE SCALE GENOMIC DNA]</scope>
</reference>
<comment type="caution">
    <text evidence="1">The sequence shown here is derived from an EMBL/GenBank/DDBJ whole genome shotgun (WGS) entry which is preliminary data.</text>
</comment>
<organism evidence="1 2">
    <name type="scientific">Candidatus Magasanikbacteria bacterium RIFCSPHIGHO2_01_FULL_47_8</name>
    <dbReference type="NCBI Taxonomy" id="1798673"/>
    <lineage>
        <taxon>Bacteria</taxon>
        <taxon>Candidatus Magasanikiibacteriota</taxon>
    </lineage>
</organism>
<protein>
    <recommendedName>
        <fullName evidence="3">Protein kinase domain-containing protein</fullName>
    </recommendedName>
</protein>
<dbReference type="EMBL" id="MFPU01000030">
    <property type="protein sequence ID" value="OGH69660.1"/>
    <property type="molecule type" value="Genomic_DNA"/>
</dbReference>